<organism evidence="7">
    <name type="scientific">freshwater metagenome</name>
    <dbReference type="NCBI Taxonomy" id="449393"/>
    <lineage>
        <taxon>unclassified sequences</taxon>
        <taxon>metagenomes</taxon>
        <taxon>ecological metagenomes</taxon>
    </lineage>
</organism>
<dbReference type="EMBL" id="CAFBQR010000064">
    <property type="protein sequence ID" value="CAB5062638.1"/>
    <property type="molecule type" value="Genomic_DNA"/>
</dbReference>
<evidence type="ECO:0000313" key="7">
    <source>
        <dbReference type="EMBL" id="CAB5062638.1"/>
    </source>
</evidence>
<proteinExistence type="inferred from homology"/>
<name>A0A6J7UE63_9ZZZZ</name>
<dbReference type="SUPFAM" id="SSF81338">
    <property type="entry name" value="Aquaporin-like"/>
    <property type="match status" value="1"/>
</dbReference>
<evidence type="ECO:0000256" key="6">
    <source>
        <dbReference type="SAM" id="Phobius"/>
    </source>
</evidence>
<dbReference type="Pfam" id="PF00230">
    <property type="entry name" value="MIP"/>
    <property type="match status" value="1"/>
</dbReference>
<dbReference type="PRINTS" id="PR00783">
    <property type="entry name" value="MINTRINSICP"/>
</dbReference>
<keyword evidence="5 6" id="KW-0472">Membrane</keyword>
<feature type="transmembrane region" description="Helical" evidence="6">
    <location>
        <begin position="47"/>
        <end position="74"/>
    </location>
</feature>
<comment type="similarity">
    <text evidence="2">Belongs to the MIP/aquaporin (TC 1.A.8) family.</text>
</comment>
<dbReference type="Gene3D" id="1.20.1080.10">
    <property type="entry name" value="Glycerol uptake facilitator protein"/>
    <property type="match status" value="1"/>
</dbReference>
<dbReference type="GO" id="GO:0005886">
    <property type="term" value="C:plasma membrane"/>
    <property type="evidence" value="ECO:0007669"/>
    <property type="project" value="TreeGrafter"/>
</dbReference>
<dbReference type="InterPro" id="IPR000425">
    <property type="entry name" value="MIP"/>
</dbReference>
<evidence type="ECO:0000256" key="4">
    <source>
        <dbReference type="ARBA" id="ARBA00022989"/>
    </source>
</evidence>
<dbReference type="InterPro" id="IPR034294">
    <property type="entry name" value="Aquaporin_transptr"/>
</dbReference>
<gene>
    <name evidence="7" type="ORF">UFOPK4348_00447</name>
</gene>
<evidence type="ECO:0000256" key="3">
    <source>
        <dbReference type="ARBA" id="ARBA00022692"/>
    </source>
</evidence>
<keyword evidence="4 6" id="KW-1133">Transmembrane helix</keyword>
<protein>
    <submittedName>
        <fullName evidence="7">Unannotated protein</fullName>
    </submittedName>
</protein>
<evidence type="ECO:0000256" key="5">
    <source>
        <dbReference type="ARBA" id="ARBA00023136"/>
    </source>
</evidence>
<feature type="transmembrane region" description="Helical" evidence="6">
    <location>
        <begin position="153"/>
        <end position="171"/>
    </location>
</feature>
<dbReference type="PANTHER" id="PTHR19139">
    <property type="entry name" value="AQUAPORIN TRANSPORTER"/>
    <property type="match status" value="1"/>
</dbReference>
<evidence type="ECO:0000256" key="1">
    <source>
        <dbReference type="ARBA" id="ARBA00004141"/>
    </source>
</evidence>
<sequence>MNLKQVGSEILGTAVLVMTVVGSGEMAQSLSSDTGIQLLINSLSTAAILYLLITILADIGGAHFNPLVTLILAYKKEMSIAGTASYISAQFVGGLIGAGLANLLFELPVFTASTHVRSGGHLFLSEVIATTGLIFIIFAALDQKRDKKIPALVACWIGAAYFFTSSTSFANPAVTFARGWSDTFAGIAPKSIASFIAAQLIGAVLGLILSQSLSVKGKGKK</sequence>
<comment type="subcellular location">
    <subcellularLocation>
        <location evidence="1">Membrane</location>
        <topology evidence="1">Multi-pass membrane protein</topology>
    </subcellularLocation>
</comment>
<evidence type="ECO:0000256" key="2">
    <source>
        <dbReference type="ARBA" id="ARBA00006175"/>
    </source>
</evidence>
<dbReference type="PANTHER" id="PTHR19139:SF199">
    <property type="entry name" value="MIP17260P"/>
    <property type="match status" value="1"/>
</dbReference>
<feature type="transmembrane region" description="Helical" evidence="6">
    <location>
        <begin position="86"/>
        <end position="110"/>
    </location>
</feature>
<dbReference type="AlphaFoldDB" id="A0A6J7UE63"/>
<dbReference type="InterPro" id="IPR023271">
    <property type="entry name" value="Aquaporin-like"/>
</dbReference>
<reference evidence="7" key="1">
    <citation type="submission" date="2020-05" db="EMBL/GenBank/DDBJ databases">
        <authorList>
            <person name="Chiriac C."/>
            <person name="Salcher M."/>
            <person name="Ghai R."/>
            <person name="Kavagutti S V."/>
        </authorList>
    </citation>
    <scope>NUCLEOTIDE SEQUENCE</scope>
</reference>
<feature type="transmembrane region" description="Helical" evidence="6">
    <location>
        <begin position="191"/>
        <end position="210"/>
    </location>
</feature>
<feature type="transmembrane region" description="Helical" evidence="6">
    <location>
        <begin position="122"/>
        <end position="141"/>
    </location>
</feature>
<accession>A0A6J7UE63</accession>
<keyword evidence="3 6" id="KW-0812">Transmembrane</keyword>
<dbReference type="GO" id="GO:0015250">
    <property type="term" value="F:water channel activity"/>
    <property type="evidence" value="ECO:0007669"/>
    <property type="project" value="TreeGrafter"/>
</dbReference>